<accession>A0A4Q1BPT6</accession>
<dbReference type="InterPro" id="IPR011989">
    <property type="entry name" value="ARM-like"/>
</dbReference>
<evidence type="ECO:0000256" key="6">
    <source>
        <dbReference type="SAM" id="MobiDB-lite"/>
    </source>
</evidence>
<dbReference type="Gene3D" id="2.130.10.10">
    <property type="entry name" value="YVTN repeat-like/Quinoprotein amine dehydrogenase"/>
    <property type="match status" value="1"/>
</dbReference>
<feature type="repeat" description="WD" evidence="5">
    <location>
        <begin position="240"/>
        <end position="274"/>
    </location>
</feature>
<dbReference type="InterPro" id="IPR036322">
    <property type="entry name" value="WD40_repeat_dom_sf"/>
</dbReference>
<feature type="compositionally biased region" description="Low complexity" evidence="6">
    <location>
        <begin position="486"/>
        <end position="500"/>
    </location>
</feature>
<dbReference type="PANTHER" id="PTHR19849:SF0">
    <property type="entry name" value="PHOSPHOLIPASE A-2-ACTIVATING PROTEIN"/>
    <property type="match status" value="1"/>
</dbReference>
<dbReference type="VEuPathDB" id="FungiDB:TREMEDRAFT_41188"/>
<dbReference type="OrthoDB" id="10265988at2759"/>
<dbReference type="GO" id="GO:0010992">
    <property type="term" value="P:ubiquitin recycling"/>
    <property type="evidence" value="ECO:0007669"/>
    <property type="project" value="TreeGrafter"/>
</dbReference>
<keyword evidence="2" id="KW-0963">Cytoplasm</keyword>
<dbReference type="AlphaFoldDB" id="A0A4Q1BPT6"/>
<evidence type="ECO:0000256" key="3">
    <source>
        <dbReference type="ARBA" id="ARBA00022574"/>
    </source>
</evidence>
<dbReference type="FunCoup" id="A0A4Q1BPT6">
    <property type="interactions" value="994"/>
</dbReference>
<evidence type="ECO:0000256" key="4">
    <source>
        <dbReference type="ARBA" id="ARBA00022737"/>
    </source>
</evidence>
<feature type="compositionally biased region" description="Low complexity" evidence="6">
    <location>
        <begin position="509"/>
        <end position="523"/>
    </location>
</feature>
<evidence type="ECO:0000256" key="2">
    <source>
        <dbReference type="ARBA" id="ARBA00022490"/>
    </source>
</evidence>
<comment type="caution">
    <text evidence="9">The sequence shown here is derived from an EMBL/GenBank/DDBJ whole genome shotgun (WGS) entry which is preliminary data.</text>
</comment>
<dbReference type="CDD" id="cd00200">
    <property type="entry name" value="WD40"/>
    <property type="match status" value="1"/>
</dbReference>
<dbReference type="GO" id="GO:0005737">
    <property type="term" value="C:cytoplasm"/>
    <property type="evidence" value="ECO:0007669"/>
    <property type="project" value="UniProtKB-SubCell"/>
</dbReference>
<dbReference type="Gene3D" id="3.10.20.870">
    <property type="entry name" value="PFU (PLAA family ubiquitin binding), C-terminal domain"/>
    <property type="match status" value="1"/>
</dbReference>
<keyword evidence="10" id="KW-1185">Reference proteome</keyword>
<name>A0A4Q1BPT6_TREME</name>
<evidence type="ECO:0000259" key="8">
    <source>
        <dbReference type="PROSITE" id="PS51396"/>
    </source>
</evidence>
<feature type="domain" description="PUL" evidence="8">
    <location>
        <begin position="528"/>
        <end position="799"/>
    </location>
</feature>
<dbReference type="GO" id="GO:0043130">
    <property type="term" value="F:ubiquitin binding"/>
    <property type="evidence" value="ECO:0007669"/>
    <property type="project" value="TreeGrafter"/>
</dbReference>
<dbReference type="SUPFAM" id="SSF50978">
    <property type="entry name" value="WD40 repeat-like"/>
    <property type="match status" value="1"/>
</dbReference>
<dbReference type="GO" id="GO:0005634">
    <property type="term" value="C:nucleus"/>
    <property type="evidence" value="ECO:0007669"/>
    <property type="project" value="TreeGrafter"/>
</dbReference>
<gene>
    <name evidence="9" type="ORF">M231_02852</name>
</gene>
<feature type="compositionally biased region" description="Polar residues" evidence="6">
    <location>
        <begin position="472"/>
        <end position="481"/>
    </location>
</feature>
<dbReference type="InParanoid" id="A0A4Q1BPT6"/>
<dbReference type="InterPro" id="IPR015943">
    <property type="entry name" value="WD40/YVTN_repeat-like_dom_sf"/>
</dbReference>
<feature type="region of interest" description="Disordered" evidence="6">
    <location>
        <begin position="469"/>
        <end position="524"/>
    </location>
</feature>
<reference evidence="9 10" key="1">
    <citation type="submission" date="2016-06" db="EMBL/GenBank/DDBJ databases">
        <title>Evolution of pathogenesis and genome organization in the Tremellales.</title>
        <authorList>
            <person name="Cuomo C."/>
            <person name="Litvintseva A."/>
            <person name="Heitman J."/>
            <person name="Chen Y."/>
            <person name="Sun S."/>
            <person name="Springer D."/>
            <person name="Dromer F."/>
            <person name="Young S."/>
            <person name="Zeng Q."/>
            <person name="Chapman S."/>
            <person name="Gujja S."/>
            <person name="Saif S."/>
            <person name="Birren B."/>
        </authorList>
    </citation>
    <scope>NUCLEOTIDE SEQUENCE [LARGE SCALE GENOMIC DNA]</scope>
    <source>
        <strain evidence="9 10">ATCC 28783</strain>
    </source>
</reference>
<dbReference type="GO" id="GO:0043161">
    <property type="term" value="P:proteasome-mediated ubiquitin-dependent protein catabolic process"/>
    <property type="evidence" value="ECO:0007669"/>
    <property type="project" value="TreeGrafter"/>
</dbReference>
<evidence type="ECO:0000256" key="1">
    <source>
        <dbReference type="ARBA" id="ARBA00004496"/>
    </source>
</evidence>
<dbReference type="SMART" id="SM00320">
    <property type="entry name" value="WD40"/>
    <property type="match status" value="6"/>
</dbReference>
<keyword evidence="3 5" id="KW-0853">WD repeat</keyword>
<keyword evidence="4" id="KW-0677">Repeat</keyword>
<dbReference type="PANTHER" id="PTHR19849">
    <property type="entry name" value="PHOSPHOLIPASE A-2-ACTIVATING PROTEIN"/>
    <property type="match status" value="1"/>
</dbReference>
<comment type="subcellular location">
    <subcellularLocation>
        <location evidence="1">Cytoplasm</location>
    </subcellularLocation>
</comment>
<dbReference type="Pfam" id="PF08324">
    <property type="entry name" value="PUL"/>
    <property type="match status" value="1"/>
</dbReference>
<organism evidence="9 10">
    <name type="scientific">Tremella mesenterica</name>
    <name type="common">Jelly fungus</name>
    <dbReference type="NCBI Taxonomy" id="5217"/>
    <lineage>
        <taxon>Eukaryota</taxon>
        <taxon>Fungi</taxon>
        <taxon>Dikarya</taxon>
        <taxon>Basidiomycota</taxon>
        <taxon>Agaricomycotina</taxon>
        <taxon>Tremellomycetes</taxon>
        <taxon>Tremellales</taxon>
        <taxon>Tremellaceae</taxon>
        <taxon>Tremella</taxon>
    </lineage>
</organism>
<dbReference type="STRING" id="5217.A0A4Q1BPT6"/>
<feature type="repeat" description="WD" evidence="5">
    <location>
        <begin position="11"/>
        <end position="43"/>
    </location>
</feature>
<sequence>MASPYQLAFSLHGHSSDVRCIHAPSPGVPLLLSGSRDGSAILWGPSASGKEWDVKLRVEAPEQKYVSCVGMVKYQGEAFLLVGSSSGILSTYILPSATTPPPPGDALPEPYHLLIEHKQNLCSMDTSPGGLIATGSWDQTAVVWKDFKKVIKIENHTQSVWSIKFVGEDRLLTGAADKSIILHSIDVTNGTSFPLQTFTGHTAPVRGLSISPGGKGFWSCANDSLVNFYTFDRPAPVRSLSGHTSFVYSVSALPGGGAISAGEDGTLRVWSADSELVQTIAHPCNSLWSCAVVSGPTGDVYIASAANDTTIRFFSKAEALKAPQAERDAFDKEVGGRQLDKSQVGDVKRSDLPGIEALGREGKKDGQVLMIKNNDVVEAYQWQAATSTWQQIGQVVDAIGSGRKQLYEGKEYDYVFDVDVSEGMPPLKLPYNASENPWMAAQRFLGKNELPMTYADQVVQFIEKNTAGVQLGTGNEPSTSYVDPYTGSSRYTGSSSTSGSSTGGGDPFTGGSAYSTTPSTATTKKSKGILPVTTYLSFKQMNPSAAKTKLSQLNEELKKSRPELVFTEADQRNLNEVFALLSLPSVALPDPQASDPGERYVPKAYVELMMRWPEDLRFPLIDIARCLAAVSPIFGHIPPSTFLTACAWSDPWQSVKSRETNTLLSLRGIANMFNTANGRASLVKDAEEILGKLRERKWEEVGNRKLPLATIALNYSILSLSSSIPTEPLISLISYILLSESEDSEVLYRSGVALGNVLTSSVSQHIRDQLAGALGSLDEKAKIKGEKRLVDLVEEVKSL</sequence>
<dbReference type="Pfam" id="PF09070">
    <property type="entry name" value="PFU"/>
    <property type="match status" value="1"/>
</dbReference>
<dbReference type="InterPro" id="IPR013535">
    <property type="entry name" value="PUL_dom"/>
</dbReference>
<dbReference type="Gene3D" id="1.25.10.10">
    <property type="entry name" value="Leucine-rich Repeat Variant"/>
    <property type="match status" value="1"/>
</dbReference>
<dbReference type="InterPro" id="IPR015155">
    <property type="entry name" value="PFU"/>
</dbReference>
<dbReference type="PROSITE" id="PS50082">
    <property type="entry name" value="WD_REPEATS_2"/>
    <property type="match status" value="2"/>
</dbReference>
<evidence type="ECO:0000259" key="7">
    <source>
        <dbReference type="PROSITE" id="PS51394"/>
    </source>
</evidence>
<dbReference type="InterPro" id="IPR001680">
    <property type="entry name" value="WD40_rpt"/>
</dbReference>
<dbReference type="EMBL" id="SDIL01000025">
    <property type="protein sequence ID" value="RXK39918.1"/>
    <property type="molecule type" value="Genomic_DNA"/>
</dbReference>
<dbReference type="Pfam" id="PF00400">
    <property type="entry name" value="WD40"/>
    <property type="match status" value="5"/>
</dbReference>
<feature type="domain" description="PFU" evidence="7">
    <location>
        <begin position="381"/>
        <end position="476"/>
    </location>
</feature>
<evidence type="ECO:0000256" key="5">
    <source>
        <dbReference type="PROSITE-ProRule" id="PRU00221"/>
    </source>
</evidence>
<evidence type="ECO:0000313" key="9">
    <source>
        <dbReference type="EMBL" id="RXK39918.1"/>
    </source>
</evidence>
<protein>
    <recommendedName>
        <fullName evidence="11">Phospholipase A-2-activating protein</fullName>
    </recommendedName>
</protein>
<dbReference type="PROSITE" id="PS51396">
    <property type="entry name" value="PUL"/>
    <property type="match status" value="1"/>
</dbReference>
<dbReference type="PROSITE" id="PS51394">
    <property type="entry name" value="PFU"/>
    <property type="match status" value="1"/>
</dbReference>
<evidence type="ECO:0000313" key="10">
    <source>
        <dbReference type="Proteomes" id="UP000289152"/>
    </source>
</evidence>
<dbReference type="InterPro" id="IPR038122">
    <property type="entry name" value="PFU_sf"/>
</dbReference>
<proteinExistence type="predicted"/>
<evidence type="ECO:0008006" key="11">
    <source>
        <dbReference type="Google" id="ProtNLM"/>
    </source>
</evidence>
<dbReference type="Proteomes" id="UP000289152">
    <property type="component" value="Unassembled WGS sequence"/>
</dbReference>